<evidence type="ECO:0000313" key="5">
    <source>
        <dbReference type="Proteomes" id="UP001642482"/>
    </source>
</evidence>
<dbReference type="EMBL" id="CAWUHD010000101">
    <property type="protein sequence ID" value="CAK7231379.1"/>
    <property type="molecule type" value="Genomic_DNA"/>
</dbReference>
<dbReference type="Pfam" id="PF23394">
    <property type="entry name" value="DUF7102"/>
    <property type="match status" value="1"/>
</dbReference>
<feature type="region of interest" description="Disordered" evidence="1">
    <location>
        <begin position="668"/>
        <end position="691"/>
    </location>
</feature>
<keyword evidence="5" id="KW-1185">Reference proteome</keyword>
<proteinExistence type="predicted"/>
<accession>A0ABP0CH39</accession>
<feature type="compositionally biased region" description="Polar residues" evidence="1">
    <location>
        <begin position="629"/>
        <end position="639"/>
    </location>
</feature>
<reference evidence="4 5" key="1">
    <citation type="submission" date="2024-01" db="EMBL/GenBank/DDBJ databases">
        <authorList>
            <person name="Allen C."/>
            <person name="Tagirdzhanova G."/>
        </authorList>
    </citation>
    <scope>NUCLEOTIDE SEQUENCE [LARGE SCALE GENOMIC DNA]</scope>
</reference>
<dbReference type="InterPro" id="IPR055528">
    <property type="entry name" value="DUF7102"/>
</dbReference>
<dbReference type="InterPro" id="IPR057559">
    <property type="entry name" value="SAM_6"/>
</dbReference>
<name>A0ABP0CH39_9PEZI</name>
<comment type="caution">
    <text evidence="4">The sequence shown here is derived from an EMBL/GenBank/DDBJ whole genome shotgun (WGS) entry which is preliminary data.</text>
</comment>
<feature type="compositionally biased region" description="Basic and acidic residues" evidence="1">
    <location>
        <begin position="600"/>
        <end position="609"/>
    </location>
</feature>
<dbReference type="Proteomes" id="UP001642482">
    <property type="component" value="Unassembled WGS sequence"/>
</dbReference>
<organism evidence="4 5">
    <name type="scientific">Sporothrix eucalyptigena</name>
    <dbReference type="NCBI Taxonomy" id="1812306"/>
    <lineage>
        <taxon>Eukaryota</taxon>
        <taxon>Fungi</taxon>
        <taxon>Dikarya</taxon>
        <taxon>Ascomycota</taxon>
        <taxon>Pezizomycotina</taxon>
        <taxon>Sordariomycetes</taxon>
        <taxon>Sordariomycetidae</taxon>
        <taxon>Ophiostomatales</taxon>
        <taxon>Ophiostomataceae</taxon>
        <taxon>Sporothrix</taxon>
    </lineage>
</organism>
<feature type="domain" description="SAM-like" evidence="3">
    <location>
        <begin position="890"/>
        <end position="912"/>
    </location>
</feature>
<evidence type="ECO:0000313" key="4">
    <source>
        <dbReference type="EMBL" id="CAK7231379.1"/>
    </source>
</evidence>
<dbReference type="Pfam" id="PF23395">
    <property type="entry name" value="SAM_6"/>
    <property type="match status" value="1"/>
</dbReference>
<sequence length="921" mass="103427">MIRTTSLASYNEPLLPLTDKQLQAAAESHDYALVHELFLALETDEHLQYHYSIAADEQRRIPASERSLADDHLPPLIIPTTKIEEIWTVPRRVAVVLEAACRWLEDDELKACEEAVIDGTRPSRTRPPLRKLKLERPLLKTDHDEDCAELEKQYVASVSCGEDNVRKHRVPLDPVENNVLFAIPKESVDYATDLEQRIRTETMIVSEKSVNTLVSLMSSMEWTDKDQAAFLEEQLAVPRLSKRYLSPPLPPVEPFEYYIPEGDVCLVSDASDVSSGISEALEEAERLLAEETSEEWKEEAVNFDLEAFSSATPDTLFDLWSQLPESFSKKRHQETDLCISPSSFSDNGALQVPNQTTKDDVMFKCYINEAMFEEEEPTVIQDEKADQSLGAETKRDTTAPEVNHGLDDDLSDDSCPDTGFEELTEETLLGLEENSIIVQAKLPVPSVDIESSTPGWFAVSDDPLDMFQWILKSNSTKDIILGEWSLDADEESEVKRKLEKKFATLADDCHMCDKTMDFDPQNFERTTSWLHTVPDIQPMLLASIKPVPLLKKHNIDTEDFLETPKMTSKEARRDVLQGNPQETLKESPKPPAQHSPKQKSTKDAQHQDDNTTDPFGDLMGRFKKRKIQHTPSSQAQCGTSEHPDAPQDFIKITAPELLLGFRAFASPSAQTDEPTVQDEGRDDQSRSATSTVKATSIVIQDAFAVQPIDNRTTHLPKVIFSTAIPRAIRSILLQFLPSLEFVERDYQRQIVGYGDINLGDEADLVISPSTGIIISTMVSLRQTDQQKRFVFQTRVVAVSRKYEKLHLLIYRNNARPISKGEGSGDLPELSPSDALALAQLQGLVRGLPCKVTASYVGGGEHAVAKWAADLMLKTAEKDGKKKSTDAFLVEEETHWERFLRHAGFNVYDAQITSVYVGLVEW</sequence>
<protein>
    <submittedName>
        <fullName evidence="4">Uncharacterized protein</fullName>
    </submittedName>
</protein>
<gene>
    <name evidence="4" type="ORF">SEUCBS140593_007905</name>
</gene>
<evidence type="ECO:0000256" key="1">
    <source>
        <dbReference type="SAM" id="MobiDB-lite"/>
    </source>
</evidence>
<feature type="region of interest" description="Disordered" evidence="1">
    <location>
        <begin position="385"/>
        <end position="414"/>
    </location>
</feature>
<feature type="compositionally biased region" description="Basic and acidic residues" evidence="1">
    <location>
        <begin position="385"/>
        <end position="398"/>
    </location>
</feature>
<evidence type="ECO:0000259" key="2">
    <source>
        <dbReference type="Pfam" id="PF23394"/>
    </source>
</evidence>
<feature type="region of interest" description="Disordered" evidence="1">
    <location>
        <begin position="561"/>
        <end position="646"/>
    </location>
</feature>
<evidence type="ECO:0000259" key="3">
    <source>
        <dbReference type="Pfam" id="PF23395"/>
    </source>
</evidence>
<feature type="domain" description="DUF7102" evidence="2">
    <location>
        <begin position="718"/>
        <end position="875"/>
    </location>
</feature>